<dbReference type="EC" id="3.1.1.61" evidence="2"/>
<sequence>MIQSSHPDIIVIGASAGGITALKKLVSYFPQDLQASILVVLHLGSYSTSTLDTILAEAGPLPATFAKNGEFISYGRMYVAPPDFHLLIDKDVMVLSKGPRENLWRPSIDTLFRSAAVSYGVRVVGIILSGYLDDGVAGLLAIQRCGGMIMVQDPAEALFPDLPNNVLAHMRVDVCLPVEDLARQLIQQVKTTVGQEFPPPEDLIEENVTVDDYMSHLPPRHVKGEVAGLSCPECGGTLWELAQGSLTRYQCHVGHGFTEQSLLAGKSNSLDQALWTAFRLMEERVALLQKCIARAEYTGRRHTLSLYQKQLEPLLPQLQQFRDLLSQKSSLPLEPPTPANTSE</sequence>
<dbReference type="CDD" id="cd16433">
    <property type="entry name" value="CheB"/>
    <property type="match status" value="1"/>
</dbReference>
<gene>
    <name evidence="6" type="ORF">PQG83_02660</name>
</gene>
<dbReference type="InterPro" id="IPR035909">
    <property type="entry name" value="CheB_C"/>
</dbReference>
<proteinExistence type="predicted"/>
<reference evidence="6 7" key="1">
    <citation type="submission" date="2023-01" db="EMBL/GenBank/DDBJ databases">
        <title>Cultivation and genomic characterization of new, ubiquitous marine nitrite-oxidizing bacteria from the Nitrospirales.</title>
        <authorList>
            <person name="Mueller A.J."/>
            <person name="Daebeler A."/>
            <person name="Herbold C.W."/>
            <person name="Kirkegaard R.H."/>
            <person name="Daims H."/>
        </authorList>
    </citation>
    <scope>NUCLEOTIDE SEQUENCE [LARGE SCALE GENOMIC DNA]</scope>
    <source>
        <strain evidence="6 7">DK</strain>
    </source>
</reference>
<accession>A0AA96GLL3</accession>
<dbReference type="GO" id="GO:0008984">
    <property type="term" value="F:protein-glutamate methylesterase activity"/>
    <property type="evidence" value="ECO:0007669"/>
    <property type="project" value="UniProtKB-EC"/>
</dbReference>
<evidence type="ECO:0000256" key="4">
    <source>
        <dbReference type="PROSITE-ProRule" id="PRU00050"/>
    </source>
</evidence>
<evidence type="ECO:0000256" key="1">
    <source>
        <dbReference type="ARBA" id="ARBA00022801"/>
    </source>
</evidence>
<dbReference type="Gene3D" id="3.40.50.180">
    <property type="entry name" value="Methylesterase CheB, C-terminal domain"/>
    <property type="match status" value="1"/>
</dbReference>
<dbReference type="GO" id="GO:0005737">
    <property type="term" value="C:cytoplasm"/>
    <property type="evidence" value="ECO:0007669"/>
    <property type="project" value="InterPro"/>
</dbReference>
<dbReference type="GO" id="GO:0000156">
    <property type="term" value="F:phosphorelay response regulator activity"/>
    <property type="evidence" value="ECO:0007669"/>
    <property type="project" value="InterPro"/>
</dbReference>
<feature type="domain" description="CheB-type methylesterase" evidence="5">
    <location>
        <begin position="3"/>
        <end position="192"/>
    </location>
</feature>
<dbReference type="PIRSF" id="PIRSF036461">
    <property type="entry name" value="Chmtx_methlestr"/>
    <property type="match status" value="1"/>
</dbReference>
<dbReference type="Pfam" id="PF01339">
    <property type="entry name" value="CheB_methylest"/>
    <property type="match status" value="1"/>
</dbReference>
<comment type="catalytic activity">
    <reaction evidence="3">
        <text>[protein]-L-glutamate 5-O-methyl ester + H2O = L-glutamyl-[protein] + methanol + H(+)</text>
        <dbReference type="Rhea" id="RHEA:23236"/>
        <dbReference type="Rhea" id="RHEA-COMP:10208"/>
        <dbReference type="Rhea" id="RHEA-COMP:10311"/>
        <dbReference type="ChEBI" id="CHEBI:15377"/>
        <dbReference type="ChEBI" id="CHEBI:15378"/>
        <dbReference type="ChEBI" id="CHEBI:17790"/>
        <dbReference type="ChEBI" id="CHEBI:29973"/>
        <dbReference type="ChEBI" id="CHEBI:82795"/>
        <dbReference type="EC" id="3.1.1.61"/>
    </reaction>
</comment>
<feature type="active site" evidence="4">
    <location>
        <position position="42"/>
    </location>
</feature>
<keyword evidence="7" id="KW-1185">Reference proteome</keyword>
<dbReference type="KEGG" id="nneo:PQG83_02660"/>
<dbReference type="PROSITE" id="PS50122">
    <property type="entry name" value="CHEB"/>
    <property type="match status" value="1"/>
</dbReference>
<dbReference type="Proteomes" id="UP001302494">
    <property type="component" value="Chromosome"/>
</dbReference>
<dbReference type="AlphaFoldDB" id="A0AA96GLL3"/>
<dbReference type="PANTHER" id="PTHR42872:SF6">
    <property type="entry name" value="PROTEIN-GLUTAMATE METHYLESTERASE_PROTEIN-GLUTAMINE GLUTAMINASE"/>
    <property type="match status" value="1"/>
</dbReference>
<protein>
    <recommendedName>
        <fullName evidence="2">protein-glutamate methylesterase</fullName>
        <ecNumber evidence="2">3.1.1.61</ecNumber>
    </recommendedName>
</protein>
<evidence type="ECO:0000259" key="5">
    <source>
        <dbReference type="PROSITE" id="PS50122"/>
    </source>
</evidence>
<dbReference type="GO" id="GO:0006935">
    <property type="term" value="P:chemotaxis"/>
    <property type="evidence" value="ECO:0007669"/>
    <property type="project" value="UniProtKB-UniRule"/>
</dbReference>
<evidence type="ECO:0000256" key="3">
    <source>
        <dbReference type="ARBA" id="ARBA00048267"/>
    </source>
</evidence>
<keyword evidence="4" id="KW-0145">Chemotaxis</keyword>
<dbReference type="SUPFAM" id="SSF52738">
    <property type="entry name" value="Methylesterase CheB, C-terminal domain"/>
    <property type="match status" value="1"/>
</dbReference>
<feature type="active site" evidence="4">
    <location>
        <position position="134"/>
    </location>
</feature>
<organism evidence="6 7">
    <name type="scientific">Candidatus Nitrospira neomarina</name>
    <dbReference type="NCBI Taxonomy" id="3020899"/>
    <lineage>
        <taxon>Bacteria</taxon>
        <taxon>Pseudomonadati</taxon>
        <taxon>Nitrospirota</taxon>
        <taxon>Nitrospiria</taxon>
        <taxon>Nitrospirales</taxon>
        <taxon>Nitrospiraceae</taxon>
        <taxon>Nitrospira</taxon>
    </lineage>
</organism>
<dbReference type="InterPro" id="IPR011247">
    <property type="entry name" value="Chemotax_prot-Glu_Me-esterase"/>
</dbReference>
<dbReference type="EMBL" id="CP116968">
    <property type="protein sequence ID" value="WNM62665.1"/>
    <property type="molecule type" value="Genomic_DNA"/>
</dbReference>
<name>A0AA96GLL3_9BACT</name>
<evidence type="ECO:0000313" key="6">
    <source>
        <dbReference type="EMBL" id="WNM62665.1"/>
    </source>
</evidence>
<dbReference type="PANTHER" id="PTHR42872">
    <property type="entry name" value="PROTEIN-GLUTAMATE METHYLESTERASE/PROTEIN-GLUTAMINE GLUTAMINASE"/>
    <property type="match status" value="1"/>
</dbReference>
<evidence type="ECO:0000313" key="7">
    <source>
        <dbReference type="Proteomes" id="UP001302494"/>
    </source>
</evidence>
<dbReference type="InterPro" id="IPR000673">
    <property type="entry name" value="Sig_transdc_resp-reg_Me-estase"/>
</dbReference>
<keyword evidence="1 4" id="KW-0378">Hydrolase</keyword>
<evidence type="ECO:0000256" key="2">
    <source>
        <dbReference type="ARBA" id="ARBA00039140"/>
    </source>
</evidence>
<dbReference type="RefSeq" id="WP_312746493.1">
    <property type="nucleotide sequence ID" value="NZ_CP116968.1"/>
</dbReference>
<feature type="active site" evidence="4">
    <location>
        <position position="15"/>
    </location>
</feature>